<keyword evidence="4" id="KW-1185">Reference proteome</keyword>
<dbReference type="Proteomes" id="UP001595923">
    <property type="component" value="Unassembled WGS sequence"/>
</dbReference>
<dbReference type="InterPro" id="IPR029016">
    <property type="entry name" value="GAF-like_dom_sf"/>
</dbReference>
<dbReference type="InterPro" id="IPR051448">
    <property type="entry name" value="CdaR-like_regulators"/>
</dbReference>
<evidence type="ECO:0000313" key="3">
    <source>
        <dbReference type="EMBL" id="MFC4565419.1"/>
    </source>
</evidence>
<dbReference type="EMBL" id="JBHSFQ010000037">
    <property type="protein sequence ID" value="MFC4565419.1"/>
    <property type="molecule type" value="Genomic_DNA"/>
</dbReference>
<proteinExistence type="inferred from homology"/>
<dbReference type="Pfam" id="PF17853">
    <property type="entry name" value="GGDEF_2"/>
    <property type="match status" value="1"/>
</dbReference>
<dbReference type="SMART" id="SM00065">
    <property type="entry name" value="GAF"/>
    <property type="match status" value="1"/>
</dbReference>
<dbReference type="Gene3D" id="1.10.10.2840">
    <property type="entry name" value="PucR C-terminal helix-turn-helix domain"/>
    <property type="match status" value="1"/>
</dbReference>
<accession>A0ABV9E4D5</accession>
<evidence type="ECO:0000256" key="1">
    <source>
        <dbReference type="ARBA" id="ARBA00006754"/>
    </source>
</evidence>
<evidence type="ECO:0000259" key="2">
    <source>
        <dbReference type="SMART" id="SM00065"/>
    </source>
</evidence>
<dbReference type="SUPFAM" id="SSF55781">
    <property type="entry name" value="GAF domain-like"/>
    <property type="match status" value="1"/>
</dbReference>
<dbReference type="PANTHER" id="PTHR33744">
    <property type="entry name" value="CARBOHYDRATE DIACID REGULATOR"/>
    <property type="match status" value="1"/>
</dbReference>
<dbReference type="PANTHER" id="PTHR33744:SF1">
    <property type="entry name" value="DNA-BINDING TRANSCRIPTIONAL ACTIVATOR ADER"/>
    <property type="match status" value="1"/>
</dbReference>
<dbReference type="Gene3D" id="3.30.450.40">
    <property type="match status" value="1"/>
</dbReference>
<organism evidence="3 4">
    <name type="scientific">Nocardiopsis mangrovi</name>
    <dbReference type="NCBI Taxonomy" id="1179818"/>
    <lineage>
        <taxon>Bacteria</taxon>
        <taxon>Bacillati</taxon>
        <taxon>Actinomycetota</taxon>
        <taxon>Actinomycetes</taxon>
        <taxon>Streptosporangiales</taxon>
        <taxon>Nocardiopsidaceae</taxon>
        <taxon>Nocardiopsis</taxon>
    </lineage>
</organism>
<dbReference type="InterPro" id="IPR041522">
    <property type="entry name" value="CdaR_GGDEF"/>
</dbReference>
<comment type="caution">
    <text evidence="3">The sequence shown here is derived from an EMBL/GenBank/DDBJ whole genome shotgun (WGS) entry which is preliminary data.</text>
</comment>
<dbReference type="InterPro" id="IPR025736">
    <property type="entry name" value="PucR_C-HTH_dom"/>
</dbReference>
<sequence length="629" mass="65634">MNASSLAAMRRLLDLLDGSAPVEGFGGPAALLRAQAAAPEEVAEVEAATLVALRLHGRLAQHRRREAQLTALFETSGDLAASRDLDGVLHAIVHRARHLLGTDTAYLTLDDEERGDTFMRVTDGSVSPLFQRLRLDYGAGLGGLVAETAAPYASADYLSDERFAHTGTIDAGVADEGLVAILGVPLLLSGERVIGVLFAADRAARTFTPDEVALLSSLAAHAAIAIDSTKLLAETRAALDERNRAHAGLRATHAAIQRAEAAHDRLTGLVLRGAGPIDVATDVGAVLGGGVTVTDPDGRVLACAGLAPAAPMADAVRRSREERRAVAQDGTWVYALSAGPQPLGGLLLTGRPDLDDADRRMFERAGVVTALLLLLRRSAAEAEDRVRGELVGDLVLGNGRDPGALSARARRLGVDLDADHCVLLAHAPGVPRARLAECARRVASAAGGLSGQDRDHVVLVVPGSDASAAARRIRDELAAHAGGRVTVAGGGPACGPPAVPGAHADADRCMRAMHALGLEGRGAAIADLGFAGLLLGEGHDLAGYVRRTLGPVLDYDARRSTELRRTLEEYFARGRNLGRTAAALHVHVNTVSQRLDRVADLLGADWNAPGGELEVRIALHLHTLSRGSP</sequence>
<dbReference type="Pfam" id="PF13556">
    <property type="entry name" value="HTH_30"/>
    <property type="match status" value="1"/>
</dbReference>
<dbReference type="RefSeq" id="WP_378579363.1">
    <property type="nucleotide sequence ID" value="NZ_JBHSFQ010000037.1"/>
</dbReference>
<gene>
    <name evidence="3" type="ORF">ACFO4E_26480</name>
</gene>
<name>A0ABV9E4D5_9ACTN</name>
<reference evidence="4" key="1">
    <citation type="journal article" date="2019" name="Int. J. Syst. Evol. Microbiol.">
        <title>The Global Catalogue of Microorganisms (GCM) 10K type strain sequencing project: providing services to taxonomists for standard genome sequencing and annotation.</title>
        <authorList>
            <consortium name="The Broad Institute Genomics Platform"/>
            <consortium name="The Broad Institute Genome Sequencing Center for Infectious Disease"/>
            <person name="Wu L."/>
            <person name="Ma J."/>
        </authorList>
    </citation>
    <scope>NUCLEOTIDE SEQUENCE [LARGE SCALE GENOMIC DNA]</scope>
    <source>
        <strain evidence="4">XZYJ18</strain>
    </source>
</reference>
<evidence type="ECO:0000313" key="4">
    <source>
        <dbReference type="Proteomes" id="UP001595923"/>
    </source>
</evidence>
<comment type="similarity">
    <text evidence="1">Belongs to the CdaR family.</text>
</comment>
<dbReference type="InterPro" id="IPR003018">
    <property type="entry name" value="GAF"/>
</dbReference>
<dbReference type="Pfam" id="PF01590">
    <property type="entry name" value="GAF"/>
    <property type="match status" value="1"/>
</dbReference>
<dbReference type="InterPro" id="IPR042070">
    <property type="entry name" value="PucR_C-HTH_sf"/>
</dbReference>
<protein>
    <submittedName>
        <fullName evidence="3">Helix-turn-helix domain-containing protein</fullName>
    </submittedName>
</protein>
<feature type="domain" description="GAF" evidence="2">
    <location>
        <begin position="84"/>
        <end position="236"/>
    </location>
</feature>